<dbReference type="Pfam" id="PF08241">
    <property type="entry name" value="Methyltransf_11"/>
    <property type="match status" value="1"/>
</dbReference>
<dbReference type="SUPFAM" id="SSF53335">
    <property type="entry name" value="S-adenosyl-L-methionine-dependent methyltransferases"/>
    <property type="match status" value="1"/>
</dbReference>
<dbReference type="Proteomes" id="UP000190675">
    <property type="component" value="Chromosome I"/>
</dbReference>
<organism evidence="2 3">
    <name type="scientific">Bradyrhizobium erythrophlei</name>
    <dbReference type="NCBI Taxonomy" id="1437360"/>
    <lineage>
        <taxon>Bacteria</taxon>
        <taxon>Pseudomonadati</taxon>
        <taxon>Pseudomonadota</taxon>
        <taxon>Alphaproteobacteria</taxon>
        <taxon>Hyphomicrobiales</taxon>
        <taxon>Nitrobacteraceae</taxon>
        <taxon>Bradyrhizobium</taxon>
    </lineage>
</organism>
<gene>
    <name evidence="2" type="ORF">SAMN05444169_7258</name>
</gene>
<keyword evidence="2" id="KW-0489">Methyltransferase</keyword>
<keyword evidence="2" id="KW-0830">Ubiquinone</keyword>
<name>A0A1M5SP94_9BRAD</name>
<dbReference type="EMBL" id="LT670818">
    <property type="protein sequence ID" value="SHH40148.1"/>
    <property type="molecule type" value="Genomic_DNA"/>
</dbReference>
<evidence type="ECO:0000313" key="2">
    <source>
        <dbReference type="EMBL" id="SHH40148.1"/>
    </source>
</evidence>
<sequence length="256" mass="28552">MLVTDRIWHALGRQLRNPSGGVGLIVGWLMAWINEEPNRLAINALDPGPGETILELGFGPGWGLRTIAARARGARVYGVDQSARMLQQAKRMNEVAISRGRMVLVRGAFSPLPWIDEMFHKLLLVNVLYFFDHDGRDISEVYRVLQSGGRLVIYVTSRETMEQWPFAGPTTHRTFDERDLATLLENAGFRRAHITITHVELALGVKGLIAVAEKSGGAIRREELSQDFTPSGFEALRQNVSAGLPNDRGKSRNVRK</sequence>
<dbReference type="Gene3D" id="3.40.50.150">
    <property type="entry name" value="Vaccinia Virus protein VP39"/>
    <property type="match status" value="1"/>
</dbReference>
<feature type="domain" description="Methyltransferase type 11" evidence="1">
    <location>
        <begin position="54"/>
        <end position="153"/>
    </location>
</feature>
<dbReference type="GO" id="GO:0032259">
    <property type="term" value="P:methylation"/>
    <property type="evidence" value="ECO:0007669"/>
    <property type="project" value="UniProtKB-KW"/>
</dbReference>
<protein>
    <submittedName>
        <fullName evidence="2">Ubiquinone/menaquinone biosynthesis C-methylase UbiE</fullName>
    </submittedName>
</protein>
<dbReference type="PANTHER" id="PTHR43591">
    <property type="entry name" value="METHYLTRANSFERASE"/>
    <property type="match status" value="1"/>
</dbReference>
<accession>A0A1M5SP94</accession>
<evidence type="ECO:0000313" key="3">
    <source>
        <dbReference type="Proteomes" id="UP000190675"/>
    </source>
</evidence>
<dbReference type="AlphaFoldDB" id="A0A1M5SP94"/>
<evidence type="ECO:0000259" key="1">
    <source>
        <dbReference type="Pfam" id="PF08241"/>
    </source>
</evidence>
<keyword evidence="2" id="KW-0808">Transferase</keyword>
<dbReference type="CDD" id="cd02440">
    <property type="entry name" value="AdoMet_MTases"/>
    <property type="match status" value="1"/>
</dbReference>
<dbReference type="InterPro" id="IPR013216">
    <property type="entry name" value="Methyltransf_11"/>
</dbReference>
<dbReference type="InterPro" id="IPR029063">
    <property type="entry name" value="SAM-dependent_MTases_sf"/>
</dbReference>
<dbReference type="GO" id="GO:0008757">
    <property type="term" value="F:S-adenosylmethionine-dependent methyltransferase activity"/>
    <property type="evidence" value="ECO:0007669"/>
    <property type="project" value="InterPro"/>
</dbReference>
<proteinExistence type="predicted"/>
<reference evidence="2 3" key="1">
    <citation type="submission" date="2016-11" db="EMBL/GenBank/DDBJ databases">
        <authorList>
            <person name="Jaros S."/>
            <person name="Januszkiewicz K."/>
            <person name="Wedrychowicz H."/>
        </authorList>
    </citation>
    <scope>NUCLEOTIDE SEQUENCE [LARGE SCALE GENOMIC DNA]</scope>
    <source>
        <strain evidence="2 3">GAS242</strain>
    </source>
</reference>